<evidence type="ECO:0000313" key="1">
    <source>
        <dbReference type="EMBL" id="VUZ52641.1"/>
    </source>
</evidence>
<accession>A0A564YZD5</accession>
<dbReference type="EMBL" id="CABIJS010000510">
    <property type="protein sequence ID" value="VUZ52641.1"/>
    <property type="molecule type" value="Genomic_DNA"/>
</dbReference>
<name>A0A564YZD5_HYMDI</name>
<dbReference type="Proteomes" id="UP000321570">
    <property type="component" value="Unassembled WGS sequence"/>
</dbReference>
<gene>
    <name evidence="1" type="ORF">WMSIL1_LOCUS11114</name>
</gene>
<evidence type="ECO:0000313" key="2">
    <source>
        <dbReference type="Proteomes" id="UP000321570"/>
    </source>
</evidence>
<reference evidence="1 2" key="1">
    <citation type="submission" date="2019-07" db="EMBL/GenBank/DDBJ databases">
        <authorList>
            <person name="Jastrzebski P J."/>
            <person name="Paukszto L."/>
            <person name="Jastrzebski P J."/>
        </authorList>
    </citation>
    <scope>NUCLEOTIDE SEQUENCE [LARGE SCALE GENOMIC DNA]</scope>
    <source>
        <strain evidence="1 2">WMS-il1</strain>
    </source>
</reference>
<protein>
    <submittedName>
        <fullName evidence="1">Uncharacterized protein</fullName>
    </submittedName>
</protein>
<proteinExistence type="predicted"/>
<organism evidence="1 2">
    <name type="scientific">Hymenolepis diminuta</name>
    <name type="common">Rat tapeworm</name>
    <dbReference type="NCBI Taxonomy" id="6216"/>
    <lineage>
        <taxon>Eukaryota</taxon>
        <taxon>Metazoa</taxon>
        <taxon>Spiralia</taxon>
        <taxon>Lophotrochozoa</taxon>
        <taxon>Platyhelminthes</taxon>
        <taxon>Cestoda</taxon>
        <taxon>Eucestoda</taxon>
        <taxon>Cyclophyllidea</taxon>
        <taxon>Hymenolepididae</taxon>
        <taxon>Hymenolepis</taxon>
    </lineage>
</organism>
<dbReference type="AlphaFoldDB" id="A0A564YZD5"/>
<keyword evidence="2" id="KW-1185">Reference proteome</keyword>
<sequence length="53" mass="6244">MTSNLLTSQRNMLTTVYWCASICLQLLKPTETLLFRYSILFINEQRTRNQSTT</sequence>
<feature type="non-terminal residue" evidence="1">
    <location>
        <position position="53"/>
    </location>
</feature>